<dbReference type="InterPro" id="IPR003142">
    <property type="entry name" value="BPL_C"/>
</dbReference>
<dbReference type="EMBL" id="JACLAX010000009">
    <property type="protein sequence ID" value="MBC2669626.1"/>
    <property type="molecule type" value="Genomic_DNA"/>
</dbReference>
<dbReference type="Proteomes" id="UP000551327">
    <property type="component" value="Unassembled WGS sequence"/>
</dbReference>
<keyword evidence="9" id="KW-1185">Reference proteome</keyword>
<keyword evidence="2" id="KW-0547">Nucleotide-binding</keyword>
<evidence type="ECO:0000313" key="8">
    <source>
        <dbReference type="EMBL" id="MBC2669626.1"/>
    </source>
</evidence>
<dbReference type="PANTHER" id="PTHR12835">
    <property type="entry name" value="BIOTIN PROTEIN LIGASE"/>
    <property type="match status" value="1"/>
</dbReference>
<dbReference type="InterPro" id="IPR045864">
    <property type="entry name" value="aa-tRNA-synth_II/BPL/LPL"/>
</dbReference>
<evidence type="ECO:0000256" key="1">
    <source>
        <dbReference type="ARBA" id="ARBA00022598"/>
    </source>
</evidence>
<dbReference type="Gene3D" id="3.30.930.10">
    <property type="entry name" value="Bira Bifunctional Protein, Domain 2"/>
    <property type="match status" value="1"/>
</dbReference>
<dbReference type="CDD" id="cd16442">
    <property type="entry name" value="BPL"/>
    <property type="match status" value="1"/>
</dbReference>
<dbReference type="GO" id="GO:0005524">
    <property type="term" value="F:ATP binding"/>
    <property type="evidence" value="ECO:0007669"/>
    <property type="project" value="UniProtKB-KW"/>
</dbReference>
<dbReference type="AlphaFoldDB" id="A0A7X1KQE4"/>
<evidence type="ECO:0000313" key="9">
    <source>
        <dbReference type="Proteomes" id="UP000551327"/>
    </source>
</evidence>
<comment type="catalytic activity">
    <reaction evidence="6">
        <text>biotin + L-lysyl-[protein] + ATP = N(6)-biotinyl-L-lysyl-[protein] + AMP + diphosphate + H(+)</text>
        <dbReference type="Rhea" id="RHEA:11756"/>
        <dbReference type="Rhea" id="RHEA-COMP:9752"/>
        <dbReference type="Rhea" id="RHEA-COMP:10505"/>
        <dbReference type="ChEBI" id="CHEBI:15378"/>
        <dbReference type="ChEBI" id="CHEBI:29969"/>
        <dbReference type="ChEBI" id="CHEBI:30616"/>
        <dbReference type="ChEBI" id="CHEBI:33019"/>
        <dbReference type="ChEBI" id="CHEBI:57586"/>
        <dbReference type="ChEBI" id="CHEBI:83144"/>
        <dbReference type="ChEBI" id="CHEBI:456215"/>
        <dbReference type="EC" id="6.3.4.15"/>
    </reaction>
</comment>
<organism evidence="8 9">
    <name type="scientific">Novosphingobium piscinae</name>
    <dbReference type="NCBI Taxonomy" id="1507448"/>
    <lineage>
        <taxon>Bacteria</taxon>
        <taxon>Pseudomonadati</taxon>
        <taxon>Pseudomonadota</taxon>
        <taxon>Alphaproteobacteria</taxon>
        <taxon>Sphingomonadales</taxon>
        <taxon>Sphingomonadaceae</taxon>
        <taxon>Novosphingobium</taxon>
    </lineage>
</organism>
<dbReference type="Pfam" id="PF02237">
    <property type="entry name" value="BPL_C"/>
    <property type="match status" value="1"/>
</dbReference>
<evidence type="ECO:0000256" key="3">
    <source>
        <dbReference type="ARBA" id="ARBA00022840"/>
    </source>
</evidence>
<comment type="caution">
    <text evidence="8">The sequence shown here is derived from an EMBL/GenBank/DDBJ whole genome shotgun (WGS) entry which is preliminary data.</text>
</comment>
<gene>
    <name evidence="8" type="ORF">H7F53_10760</name>
</gene>
<reference evidence="8 9" key="1">
    <citation type="submission" date="2020-08" db="EMBL/GenBank/DDBJ databases">
        <title>The genome sequence of type strain Novosphingobium piscinae KCTC 42194.</title>
        <authorList>
            <person name="Liu Y."/>
        </authorList>
    </citation>
    <scope>NUCLEOTIDE SEQUENCE [LARGE SCALE GENOMIC DNA]</scope>
    <source>
        <strain evidence="8 9">KCTC 42194</strain>
    </source>
</reference>
<accession>A0A7X1KQE4</accession>
<evidence type="ECO:0000259" key="7">
    <source>
        <dbReference type="PROSITE" id="PS51733"/>
    </source>
</evidence>
<dbReference type="GO" id="GO:0004077">
    <property type="term" value="F:biotin--[biotin carboxyl-carrier protein] ligase activity"/>
    <property type="evidence" value="ECO:0007669"/>
    <property type="project" value="UniProtKB-EC"/>
</dbReference>
<name>A0A7X1KQE4_9SPHN</name>
<dbReference type="InterPro" id="IPR008988">
    <property type="entry name" value="Transcriptional_repressor_C"/>
</dbReference>
<keyword evidence="1 8" id="KW-0436">Ligase</keyword>
<keyword evidence="3" id="KW-0067">ATP-binding</keyword>
<dbReference type="InterPro" id="IPR004143">
    <property type="entry name" value="BPL_LPL_catalytic"/>
</dbReference>
<protein>
    <recommendedName>
        <fullName evidence="5">biotin--[biotin carboxyl-carrier protein] ligase</fullName>
        <ecNumber evidence="5">6.3.4.15</ecNumber>
    </recommendedName>
</protein>
<evidence type="ECO:0000256" key="5">
    <source>
        <dbReference type="ARBA" id="ARBA00024227"/>
    </source>
</evidence>
<dbReference type="PANTHER" id="PTHR12835:SF5">
    <property type="entry name" value="BIOTIN--PROTEIN LIGASE"/>
    <property type="match status" value="1"/>
</dbReference>
<proteinExistence type="predicted"/>
<evidence type="ECO:0000256" key="4">
    <source>
        <dbReference type="ARBA" id="ARBA00023267"/>
    </source>
</evidence>
<dbReference type="SUPFAM" id="SSF55681">
    <property type="entry name" value="Class II aaRS and biotin synthetases"/>
    <property type="match status" value="1"/>
</dbReference>
<dbReference type="EC" id="6.3.4.15" evidence="5"/>
<dbReference type="GO" id="GO:0005737">
    <property type="term" value="C:cytoplasm"/>
    <property type="evidence" value="ECO:0007669"/>
    <property type="project" value="TreeGrafter"/>
</dbReference>
<sequence>MEVVAQTGSTNADLIARLAAGGRVAEGQWLVADRQTAGKGRQGRVWSDGQGNFMGSTLVHARRGDPPLHTLALVAGLAVLAAVGERLAPPRQALLKWPNDLLIGPAKLAGILLERSGDAVVIGVGVNLVEAPAIPGRETVALARFGPAPDRDTFAADLARAFAAELQRWRDYGLGPVIARWQAAAHPLGTPLLVGEPGEAPLVGTFGGLDADGALLLRGHDGTTRTIHAGEVRLAPSGTGTD</sequence>
<dbReference type="PROSITE" id="PS51733">
    <property type="entry name" value="BPL_LPL_CATALYTIC"/>
    <property type="match status" value="1"/>
</dbReference>
<dbReference type="InterPro" id="IPR004408">
    <property type="entry name" value="Biotin_CoA_COase_ligase"/>
</dbReference>
<dbReference type="Gene3D" id="2.30.30.100">
    <property type="match status" value="1"/>
</dbReference>
<keyword evidence="4" id="KW-0092">Biotin</keyword>
<dbReference type="SUPFAM" id="SSF50037">
    <property type="entry name" value="C-terminal domain of transcriptional repressors"/>
    <property type="match status" value="1"/>
</dbReference>
<evidence type="ECO:0000256" key="2">
    <source>
        <dbReference type="ARBA" id="ARBA00022741"/>
    </source>
</evidence>
<dbReference type="NCBIfam" id="TIGR00121">
    <property type="entry name" value="birA_ligase"/>
    <property type="match status" value="1"/>
</dbReference>
<evidence type="ECO:0000256" key="6">
    <source>
        <dbReference type="ARBA" id="ARBA00047846"/>
    </source>
</evidence>
<feature type="domain" description="BPL/LPL catalytic" evidence="7">
    <location>
        <begin position="1"/>
        <end position="170"/>
    </location>
</feature>
<dbReference type="Pfam" id="PF03099">
    <property type="entry name" value="BPL_LplA_LipB"/>
    <property type="match status" value="1"/>
</dbReference>